<sequence length="240" mass="26492">MGCAMNENEGGILLNVTGVWKAYQRNAKSVEVLKNADIQVQAGEVLGIVGASGAGKSTLLHIMGGLDRPQKGRVEFQGRDIFAQKNGYLEQFRNRHVGFVFQLFNLLPDFTALENTLFPGLIAGQDEAKLHERAVELLTQMGLKERLHHKPGELSGGETQRVALARSLVNAPNLLLADEPTGNLDSRSSDAFMDLVRDLNRRFNQTFVIVTHSPRIAKSLDRVLQLVDGEVKPIDKELIL</sequence>
<protein>
    <submittedName>
        <fullName evidence="6">Lipoprotein release complex - ATP binding subunit</fullName>
    </submittedName>
</protein>
<dbReference type="Proteomes" id="UP001157733">
    <property type="component" value="Chromosome"/>
</dbReference>
<accession>A0ABM9HCA6</accession>
<dbReference type="InterPro" id="IPR003439">
    <property type="entry name" value="ABC_transporter-like_ATP-bd"/>
</dbReference>
<feature type="domain" description="ABC transporter" evidence="5">
    <location>
        <begin position="14"/>
        <end position="238"/>
    </location>
</feature>
<evidence type="ECO:0000256" key="2">
    <source>
        <dbReference type="ARBA" id="ARBA00022448"/>
    </source>
</evidence>
<name>A0ABM9HCA6_9BACT</name>
<keyword evidence="2" id="KW-0813">Transport</keyword>
<dbReference type="SMART" id="SM00382">
    <property type="entry name" value="AAA"/>
    <property type="match status" value="1"/>
</dbReference>
<proteinExistence type="inferred from homology"/>
<evidence type="ECO:0000313" key="7">
    <source>
        <dbReference type="Proteomes" id="UP001157733"/>
    </source>
</evidence>
<dbReference type="PROSITE" id="PS50893">
    <property type="entry name" value="ABC_TRANSPORTER_2"/>
    <property type="match status" value="1"/>
</dbReference>
<keyword evidence="7" id="KW-1185">Reference proteome</keyword>
<evidence type="ECO:0000256" key="3">
    <source>
        <dbReference type="ARBA" id="ARBA00022741"/>
    </source>
</evidence>
<dbReference type="Gene3D" id="3.40.50.300">
    <property type="entry name" value="P-loop containing nucleotide triphosphate hydrolases"/>
    <property type="match status" value="1"/>
</dbReference>
<dbReference type="EMBL" id="OX336137">
    <property type="protein sequence ID" value="CAI2717803.1"/>
    <property type="molecule type" value="Genomic_DNA"/>
</dbReference>
<dbReference type="InterPro" id="IPR003593">
    <property type="entry name" value="AAA+_ATPase"/>
</dbReference>
<keyword evidence="3" id="KW-0547">Nucleotide-binding</keyword>
<dbReference type="PANTHER" id="PTHR24220">
    <property type="entry name" value="IMPORT ATP-BINDING PROTEIN"/>
    <property type="match status" value="1"/>
</dbReference>
<dbReference type="Pfam" id="PF00005">
    <property type="entry name" value="ABC_tran"/>
    <property type="match status" value="1"/>
</dbReference>
<comment type="similarity">
    <text evidence="1">Belongs to the ABC transporter superfamily.</text>
</comment>
<reference evidence="6 7" key="1">
    <citation type="submission" date="2022-09" db="EMBL/GenBank/DDBJ databases">
        <authorList>
            <person name="Kop L."/>
        </authorList>
    </citation>
    <scope>NUCLEOTIDE SEQUENCE [LARGE SCALE GENOMIC DNA]</scope>
    <source>
        <strain evidence="6 7">347</strain>
    </source>
</reference>
<evidence type="ECO:0000256" key="1">
    <source>
        <dbReference type="ARBA" id="ARBA00005417"/>
    </source>
</evidence>
<evidence type="ECO:0000256" key="4">
    <source>
        <dbReference type="ARBA" id="ARBA00022840"/>
    </source>
</evidence>
<keyword evidence="6" id="KW-0449">Lipoprotein</keyword>
<keyword evidence="4" id="KW-0067">ATP-binding</keyword>
<dbReference type="InterPro" id="IPR015854">
    <property type="entry name" value="ABC_transpr_LolD-like"/>
</dbReference>
<gene>
    <name evidence="6" type="primary">lolD</name>
    <name evidence="6" type="ORF">NSPWAT_0944</name>
</gene>
<dbReference type="CDD" id="cd03255">
    <property type="entry name" value="ABC_MJ0796_LolCDE_FtsE"/>
    <property type="match status" value="1"/>
</dbReference>
<dbReference type="SUPFAM" id="SSF52540">
    <property type="entry name" value="P-loop containing nucleoside triphosphate hydrolases"/>
    <property type="match status" value="1"/>
</dbReference>
<evidence type="ECO:0000259" key="5">
    <source>
        <dbReference type="PROSITE" id="PS50893"/>
    </source>
</evidence>
<evidence type="ECO:0000313" key="6">
    <source>
        <dbReference type="EMBL" id="CAI2717803.1"/>
    </source>
</evidence>
<dbReference type="InterPro" id="IPR017911">
    <property type="entry name" value="MacB-like_ATP-bd"/>
</dbReference>
<dbReference type="InterPro" id="IPR027417">
    <property type="entry name" value="P-loop_NTPase"/>
</dbReference>
<organism evidence="6 7">
    <name type="scientific">Nitrospina watsonii</name>
    <dbReference type="NCBI Taxonomy" id="1323948"/>
    <lineage>
        <taxon>Bacteria</taxon>
        <taxon>Pseudomonadati</taxon>
        <taxon>Nitrospinota/Tectimicrobiota group</taxon>
        <taxon>Nitrospinota</taxon>
        <taxon>Nitrospinia</taxon>
        <taxon>Nitrospinales</taxon>
        <taxon>Nitrospinaceae</taxon>
        <taxon>Nitrospina</taxon>
    </lineage>
</organism>
<dbReference type="PANTHER" id="PTHR24220:SF689">
    <property type="entry name" value="LIPOPROTEIN-RELEASING SYSTEM ATP-BINDING PROTEIN LOLD"/>
    <property type="match status" value="1"/>
</dbReference>